<gene>
    <name evidence="2" type="ORF">Q4521_19650</name>
</gene>
<dbReference type="AlphaFoldDB" id="A0AAW7XEA9"/>
<organism evidence="2 3">
    <name type="scientific">Saccharophagus degradans</name>
    <dbReference type="NCBI Taxonomy" id="86304"/>
    <lineage>
        <taxon>Bacteria</taxon>
        <taxon>Pseudomonadati</taxon>
        <taxon>Pseudomonadota</taxon>
        <taxon>Gammaproteobacteria</taxon>
        <taxon>Cellvibrionales</taxon>
        <taxon>Cellvibrionaceae</taxon>
        <taxon>Saccharophagus</taxon>
    </lineage>
</organism>
<feature type="chain" id="PRO_5043801625" evidence="1">
    <location>
        <begin position="25"/>
        <end position="150"/>
    </location>
</feature>
<evidence type="ECO:0000256" key="1">
    <source>
        <dbReference type="SAM" id="SignalP"/>
    </source>
</evidence>
<evidence type="ECO:0000313" key="2">
    <source>
        <dbReference type="EMBL" id="MDO6424714.1"/>
    </source>
</evidence>
<keyword evidence="1" id="KW-0732">Signal</keyword>
<dbReference type="InterPro" id="IPR018673">
    <property type="entry name" value="DUF2141"/>
</dbReference>
<sequence length="150" mass="15673">MKTILSKHIAAGILSSLVATTGMAAELTVTVKGIAKAEGNLIVNVYKESDDWLSLDAGAATKTFVIDLTKAESLNAITVKADLPKGVYAATAIHDLNSDGKLGKNWMGIPQEPVGQTGDSKKLMGPPKFKASAFTVEEAAVAQEIVIVGY</sequence>
<accession>A0AAW7XEA9</accession>
<dbReference type="RefSeq" id="WP_216064808.1">
    <property type="nucleotide sequence ID" value="NZ_JAHKPP010000035.1"/>
</dbReference>
<protein>
    <submittedName>
        <fullName evidence="2">DUF2141 domain-containing protein</fullName>
    </submittedName>
</protein>
<name>A0AAW7XEA9_9GAMM</name>
<dbReference type="Pfam" id="PF09912">
    <property type="entry name" value="DUF2141"/>
    <property type="match status" value="1"/>
</dbReference>
<dbReference type="Proteomes" id="UP001169760">
    <property type="component" value="Unassembled WGS sequence"/>
</dbReference>
<evidence type="ECO:0000313" key="3">
    <source>
        <dbReference type="Proteomes" id="UP001169760"/>
    </source>
</evidence>
<reference evidence="2" key="1">
    <citation type="submission" date="2023-07" db="EMBL/GenBank/DDBJ databases">
        <title>Genome content predicts the carbon catabolic preferences of heterotrophic bacteria.</title>
        <authorList>
            <person name="Gralka M."/>
        </authorList>
    </citation>
    <scope>NUCLEOTIDE SEQUENCE</scope>
    <source>
        <strain evidence="2">I3M17_2</strain>
    </source>
</reference>
<dbReference type="EMBL" id="JAUOPB010000017">
    <property type="protein sequence ID" value="MDO6424714.1"/>
    <property type="molecule type" value="Genomic_DNA"/>
</dbReference>
<comment type="caution">
    <text evidence="2">The sequence shown here is derived from an EMBL/GenBank/DDBJ whole genome shotgun (WGS) entry which is preliminary data.</text>
</comment>
<feature type="signal peptide" evidence="1">
    <location>
        <begin position="1"/>
        <end position="24"/>
    </location>
</feature>
<proteinExistence type="predicted"/>